<dbReference type="PANTHER" id="PTHR23520:SF5">
    <property type="entry name" value="TRANSPORTER, PUTATIVE (AFU_ORTHOLOGUE AFUA_3G04000)-RELATED"/>
    <property type="match status" value="1"/>
</dbReference>
<feature type="transmembrane region" description="Helical" evidence="6">
    <location>
        <begin position="114"/>
        <end position="137"/>
    </location>
</feature>
<keyword evidence="2" id="KW-0813">Transport</keyword>
<name>A0ABV2KDE2_SPOPS</name>
<proteinExistence type="predicted"/>
<evidence type="ECO:0000256" key="2">
    <source>
        <dbReference type="ARBA" id="ARBA00022448"/>
    </source>
</evidence>
<dbReference type="PANTHER" id="PTHR23520">
    <property type="entry name" value="TRANSPORTER, PUTATIVE (AFU_ORTHOLOGUE AFUA_3G04000)-RELATED"/>
    <property type="match status" value="1"/>
</dbReference>
<sequence>MESWSSMGKWYADWKLKISSFNKNVRLFMLANVLIQIGMGVFMVMYNLYIKELGMPETINGKVISMTALASAIMLVPAGFLSDKFGRKWMIVGGAIFGGMTLFYRSVAVAETPIIYAAFLTGLFMAFVQVSGVPFLAENSKPAERVHMFSIHFALMTVANVIGSLLGGVIADVLEVLLALDAADAIRWALLTGATIFIIGLLPLFKLQNKPPELVQMKKTSVEAVEEEIEKVDSSFRRNIILIFHFSFASLLIGFGSGLVVPYLNLYFSNRFDASNAYIGLILSLGSAMTAVAMLIGPALVKKVGKVKALILFQMLSIPFLLLTAYTTSLLLASLGFLMRQALMNAGNPIQSAIAMEIVADKYKGLANSVNQTVFNIGWAAMGPVAAGLVIASGSYWGYAYAFTITAGLYVVSSTYYYFIFGRRNLSQE</sequence>
<accession>A0ABV2KDE2</accession>
<keyword evidence="5 6" id="KW-0472">Membrane</keyword>
<feature type="transmembrane region" description="Helical" evidence="6">
    <location>
        <begin position="149"/>
        <end position="174"/>
    </location>
</feature>
<keyword evidence="9" id="KW-1185">Reference proteome</keyword>
<dbReference type="InterPro" id="IPR005829">
    <property type="entry name" value="Sugar_transporter_CS"/>
</dbReference>
<comment type="subcellular location">
    <subcellularLocation>
        <location evidence="1">Cell membrane</location>
        <topology evidence="1">Multi-pass membrane protein</topology>
    </subcellularLocation>
</comment>
<evidence type="ECO:0000313" key="8">
    <source>
        <dbReference type="EMBL" id="MET3659096.1"/>
    </source>
</evidence>
<dbReference type="PROSITE" id="PS00216">
    <property type="entry name" value="SUGAR_TRANSPORT_1"/>
    <property type="match status" value="1"/>
</dbReference>
<dbReference type="InterPro" id="IPR011701">
    <property type="entry name" value="MFS"/>
</dbReference>
<feature type="transmembrane region" description="Helical" evidence="6">
    <location>
        <begin position="309"/>
        <end position="339"/>
    </location>
</feature>
<reference evidence="8 9" key="1">
    <citation type="submission" date="2024-06" db="EMBL/GenBank/DDBJ databases">
        <title>Sorghum-associated microbial communities from plants grown in Nebraska, USA.</title>
        <authorList>
            <person name="Schachtman D."/>
        </authorList>
    </citation>
    <scope>NUCLEOTIDE SEQUENCE [LARGE SCALE GENOMIC DNA]</scope>
    <source>
        <strain evidence="8 9">1288</strain>
    </source>
</reference>
<evidence type="ECO:0000256" key="4">
    <source>
        <dbReference type="ARBA" id="ARBA00022989"/>
    </source>
</evidence>
<evidence type="ECO:0000256" key="6">
    <source>
        <dbReference type="SAM" id="Phobius"/>
    </source>
</evidence>
<dbReference type="RefSeq" id="WP_354314641.1">
    <property type="nucleotide sequence ID" value="NZ_JBEPME010000008.1"/>
</dbReference>
<dbReference type="Pfam" id="PF07690">
    <property type="entry name" value="MFS_1"/>
    <property type="match status" value="2"/>
</dbReference>
<dbReference type="SUPFAM" id="SSF103473">
    <property type="entry name" value="MFS general substrate transporter"/>
    <property type="match status" value="1"/>
</dbReference>
<feature type="domain" description="Major facilitator superfamily (MFS) profile" evidence="7">
    <location>
        <begin position="24"/>
        <end position="425"/>
    </location>
</feature>
<evidence type="ECO:0000313" key="9">
    <source>
        <dbReference type="Proteomes" id="UP001549104"/>
    </source>
</evidence>
<feature type="transmembrane region" description="Helical" evidence="6">
    <location>
        <begin position="27"/>
        <end position="50"/>
    </location>
</feature>
<evidence type="ECO:0000256" key="1">
    <source>
        <dbReference type="ARBA" id="ARBA00004651"/>
    </source>
</evidence>
<feature type="transmembrane region" description="Helical" evidence="6">
    <location>
        <begin position="276"/>
        <end position="297"/>
    </location>
</feature>
<feature type="transmembrane region" description="Helical" evidence="6">
    <location>
        <begin position="89"/>
        <end position="108"/>
    </location>
</feature>
<dbReference type="InterPro" id="IPR020846">
    <property type="entry name" value="MFS_dom"/>
</dbReference>
<feature type="transmembrane region" description="Helical" evidence="6">
    <location>
        <begin position="399"/>
        <end position="419"/>
    </location>
</feature>
<dbReference type="EMBL" id="JBEPME010000008">
    <property type="protein sequence ID" value="MET3659096.1"/>
    <property type="molecule type" value="Genomic_DNA"/>
</dbReference>
<feature type="transmembrane region" description="Helical" evidence="6">
    <location>
        <begin position="240"/>
        <end position="264"/>
    </location>
</feature>
<feature type="transmembrane region" description="Helical" evidence="6">
    <location>
        <begin position="186"/>
        <end position="205"/>
    </location>
</feature>
<evidence type="ECO:0000256" key="3">
    <source>
        <dbReference type="ARBA" id="ARBA00022692"/>
    </source>
</evidence>
<comment type="caution">
    <text evidence="8">The sequence shown here is derived from an EMBL/GenBank/DDBJ whole genome shotgun (WGS) entry which is preliminary data.</text>
</comment>
<dbReference type="InterPro" id="IPR036259">
    <property type="entry name" value="MFS_trans_sf"/>
</dbReference>
<dbReference type="PROSITE" id="PS50850">
    <property type="entry name" value="MFS"/>
    <property type="match status" value="1"/>
</dbReference>
<dbReference type="Gene3D" id="1.20.1250.20">
    <property type="entry name" value="MFS general substrate transporter like domains"/>
    <property type="match status" value="2"/>
</dbReference>
<protein>
    <submittedName>
        <fullName evidence="8">MFS family permease</fullName>
    </submittedName>
</protein>
<organism evidence="8 9">
    <name type="scientific">Sporosarcina psychrophila</name>
    <name type="common">Bacillus psychrophilus</name>
    <dbReference type="NCBI Taxonomy" id="1476"/>
    <lineage>
        <taxon>Bacteria</taxon>
        <taxon>Bacillati</taxon>
        <taxon>Bacillota</taxon>
        <taxon>Bacilli</taxon>
        <taxon>Bacillales</taxon>
        <taxon>Caryophanaceae</taxon>
        <taxon>Sporosarcina</taxon>
    </lineage>
</organism>
<evidence type="ECO:0000256" key="5">
    <source>
        <dbReference type="ARBA" id="ARBA00023136"/>
    </source>
</evidence>
<keyword evidence="3 6" id="KW-0812">Transmembrane</keyword>
<gene>
    <name evidence="8" type="ORF">ABIC55_004216</name>
</gene>
<feature type="transmembrane region" description="Helical" evidence="6">
    <location>
        <begin position="62"/>
        <end position="82"/>
    </location>
</feature>
<dbReference type="Proteomes" id="UP001549104">
    <property type="component" value="Unassembled WGS sequence"/>
</dbReference>
<keyword evidence="4 6" id="KW-1133">Transmembrane helix</keyword>
<evidence type="ECO:0000259" key="7">
    <source>
        <dbReference type="PROSITE" id="PS50850"/>
    </source>
</evidence>